<organism evidence="10 11">
    <name type="scientific">Basidiobolus ranarum</name>
    <dbReference type="NCBI Taxonomy" id="34480"/>
    <lineage>
        <taxon>Eukaryota</taxon>
        <taxon>Fungi</taxon>
        <taxon>Fungi incertae sedis</taxon>
        <taxon>Zoopagomycota</taxon>
        <taxon>Entomophthoromycotina</taxon>
        <taxon>Basidiobolomycetes</taxon>
        <taxon>Basidiobolales</taxon>
        <taxon>Basidiobolaceae</taxon>
        <taxon>Basidiobolus</taxon>
    </lineage>
</organism>
<evidence type="ECO:0000256" key="6">
    <source>
        <dbReference type="ARBA" id="ARBA00022801"/>
    </source>
</evidence>
<keyword evidence="6 8" id="KW-0378">Hydrolase</keyword>
<dbReference type="Pfam" id="PF09768">
    <property type="entry name" value="Peptidase_M76"/>
    <property type="match status" value="1"/>
</dbReference>
<dbReference type="EMBL" id="JASJQH010000871">
    <property type="protein sequence ID" value="KAK9762670.1"/>
    <property type="molecule type" value="Genomic_DNA"/>
</dbReference>
<keyword evidence="8" id="KW-0999">Mitochondrion inner membrane</keyword>
<comment type="similarity">
    <text evidence="2 8">Belongs to the peptidase M76 family.</text>
</comment>
<gene>
    <name evidence="10" type="primary">ATP23_2</name>
    <name evidence="10" type="ORF">K7432_011373</name>
</gene>
<comment type="caution">
    <text evidence="10">The sequence shown here is derived from an EMBL/GenBank/DDBJ whole genome shotgun (WGS) entry which is preliminary data.</text>
</comment>
<feature type="region of interest" description="Disordered" evidence="9">
    <location>
        <begin position="1"/>
        <end position="27"/>
    </location>
</feature>
<comment type="subcellular location">
    <subcellularLocation>
        <location evidence="1 8">Mitochondrion inner membrane</location>
        <topology evidence="1 8">Peripheral membrane protein</topology>
        <orientation evidence="1 8">Intermembrane side</orientation>
    </subcellularLocation>
</comment>
<evidence type="ECO:0000256" key="2">
    <source>
        <dbReference type="ARBA" id="ARBA00009915"/>
    </source>
</evidence>
<keyword evidence="7 8" id="KW-0482">Metalloprotease</keyword>
<dbReference type="PANTHER" id="PTHR21711">
    <property type="entry name" value="MITOCHONDRIAL INNER MEMBRANE PROTEASE"/>
    <property type="match status" value="1"/>
</dbReference>
<sequence length="240" mass="28013">MTTPSNAPGGDSKLFEDNIQQNDATNVPPKEMKTFERWRKSILYMTGQLEEGEKKQYEETELLRIKQKQHRKCEKWKERLIKYSPMVTFMLGNLEKQGAEFRKEHFICMECDETRCGGFSPDGFIALCQNRFISKAHMEDTMSHELIHAYDHCKYNVDWNNVYHVACTEVRAASLSGDCNWLMELRRGHFKFTKQHQACVKRRAILSLKSNPEFADVAEKAVGVVFDSCFNDTQPFDEIY</sequence>
<protein>
    <recommendedName>
        <fullName evidence="3 8">Mitochondrial inner membrane protease ATP23</fullName>
        <ecNumber evidence="8">3.4.24.-</ecNumber>
    </recommendedName>
</protein>
<reference evidence="10 11" key="1">
    <citation type="submission" date="2023-04" db="EMBL/GenBank/DDBJ databases">
        <title>Genome of Basidiobolus ranarum AG-B5.</title>
        <authorList>
            <person name="Stajich J.E."/>
            <person name="Carter-House D."/>
            <person name="Gryganskyi A."/>
        </authorList>
    </citation>
    <scope>NUCLEOTIDE SEQUENCE [LARGE SCALE GENOMIC DNA]</scope>
    <source>
        <strain evidence="10 11">AG-B5</strain>
    </source>
</reference>
<evidence type="ECO:0000256" key="7">
    <source>
        <dbReference type="ARBA" id="ARBA00023049"/>
    </source>
</evidence>
<accession>A0ABR2WMG3</accession>
<dbReference type="GO" id="GO:0006508">
    <property type="term" value="P:proteolysis"/>
    <property type="evidence" value="ECO:0007669"/>
    <property type="project" value="UniProtKB-KW"/>
</dbReference>
<dbReference type="GO" id="GO:0008233">
    <property type="term" value="F:peptidase activity"/>
    <property type="evidence" value="ECO:0007669"/>
    <property type="project" value="UniProtKB-KW"/>
</dbReference>
<evidence type="ECO:0000313" key="11">
    <source>
        <dbReference type="Proteomes" id="UP001479436"/>
    </source>
</evidence>
<keyword evidence="8" id="KW-0496">Mitochondrion</keyword>
<dbReference type="EC" id="3.4.24.-" evidence="8"/>
<proteinExistence type="inferred from homology"/>
<keyword evidence="8" id="KW-0472">Membrane</keyword>
<evidence type="ECO:0000256" key="4">
    <source>
        <dbReference type="ARBA" id="ARBA00022670"/>
    </source>
</evidence>
<keyword evidence="4 8" id="KW-0645">Protease</keyword>
<keyword evidence="5 8" id="KW-0479">Metal-binding</keyword>
<comment type="function">
    <text evidence="8">Has a dual role in the assembly of mitochondrial ATPase.</text>
</comment>
<evidence type="ECO:0000313" key="10">
    <source>
        <dbReference type="EMBL" id="KAK9762670.1"/>
    </source>
</evidence>
<evidence type="ECO:0000256" key="8">
    <source>
        <dbReference type="RuleBase" id="RU364057"/>
    </source>
</evidence>
<evidence type="ECO:0000256" key="1">
    <source>
        <dbReference type="ARBA" id="ARBA00004137"/>
    </source>
</evidence>
<evidence type="ECO:0000256" key="3">
    <source>
        <dbReference type="ARBA" id="ARBA00014615"/>
    </source>
</evidence>
<dbReference type="InterPro" id="IPR019165">
    <property type="entry name" value="Peptidase_M76_ATP23"/>
</dbReference>
<evidence type="ECO:0000256" key="9">
    <source>
        <dbReference type="SAM" id="MobiDB-lite"/>
    </source>
</evidence>
<keyword evidence="11" id="KW-1185">Reference proteome</keyword>
<evidence type="ECO:0000256" key="5">
    <source>
        <dbReference type="ARBA" id="ARBA00022723"/>
    </source>
</evidence>
<dbReference type="Proteomes" id="UP001479436">
    <property type="component" value="Unassembled WGS sequence"/>
</dbReference>
<name>A0ABR2WMG3_9FUNG</name>
<dbReference type="PANTHER" id="PTHR21711:SF0">
    <property type="entry name" value="MITOCHONDRIAL INNER MEMBRANE PROTEASE ATP23 HOMOLOG"/>
    <property type="match status" value="1"/>
</dbReference>